<keyword evidence="1 5" id="KW-0489">Methyltransferase</keyword>
<dbReference type="RefSeq" id="WP_132251255.1">
    <property type="nucleotide sequence ID" value="NZ_SMAL01000003.1"/>
</dbReference>
<dbReference type="PRINTS" id="PR00105">
    <property type="entry name" value="C5METTRFRASE"/>
</dbReference>
<dbReference type="SUPFAM" id="SSF53335">
    <property type="entry name" value="S-adenosyl-L-methionine-dependent methyltransferases"/>
    <property type="match status" value="1"/>
</dbReference>
<dbReference type="PANTHER" id="PTHR10629">
    <property type="entry name" value="CYTOSINE-SPECIFIC METHYLTRANSFERASE"/>
    <property type="match status" value="1"/>
</dbReference>
<evidence type="ECO:0000256" key="4">
    <source>
        <dbReference type="ARBA" id="ARBA00022747"/>
    </source>
</evidence>
<evidence type="ECO:0000256" key="1">
    <source>
        <dbReference type="ARBA" id="ARBA00022603"/>
    </source>
</evidence>
<feature type="active site" evidence="5">
    <location>
        <position position="78"/>
    </location>
</feature>
<dbReference type="Proteomes" id="UP000294902">
    <property type="component" value="Unassembled WGS sequence"/>
</dbReference>
<dbReference type="GO" id="GO:0009307">
    <property type="term" value="P:DNA restriction-modification system"/>
    <property type="evidence" value="ECO:0007669"/>
    <property type="project" value="UniProtKB-KW"/>
</dbReference>
<dbReference type="NCBIfam" id="TIGR00675">
    <property type="entry name" value="dcm"/>
    <property type="match status" value="1"/>
</dbReference>
<dbReference type="InterPro" id="IPR050390">
    <property type="entry name" value="C5-Methyltransferase"/>
</dbReference>
<proteinExistence type="inferred from homology"/>
<dbReference type="PANTHER" id="PTHR10629:SF52">
    <property type="entry name" value="DNA (CYTOSINE-5)-METHYLTRANSFERASE 1"/>
    <property type="match status" value="1"/>
</dbReference>
<evidence type="ECO:0000256" key="7">
    <source>
        <dbReference type="RuleBase" id="RU000417"/>
    </source>
</evidence>
<reference evidence="8 9" key="1">
    <citation type="submission" date="2019-03" db="EMBL/GenBank/DDBJ databases">
        <title>Genomic Encyclopedia of Type Strains, Phase IV (KMG-IV): sequencing the most valuable type-strain genomes for metagenomic binning, comparative biology and taxonomic classification.</title>
        <authorList>
            <person name="Goeker M."/>
        </authorList>
    </citation>
    <scope>NUCLEOTIDE SEQUENCE [LARGE SCALE GENOMIC DNA]</scope>
    <source>
        <strain evidence="8 9">DSM 24629</strain>
    </source>
</reference>
<dbReference type="Pfam" id="PF00145">
    <property type="entry name" value="DNA_methylase"/>
    <property type="match status" value="1"/>
</dbReference>
<evidence type="ECO:0000313" key="9">
    <source>
        <dbReference type="Proteomes" id="UP000294902"/>
    </source>
</evidence>
<keyword evidence="2 5" id="KW-0808">Transferase</keyword>
<sequence>MYKIIDLFCGIGGFSYGFEMTNRFKTMLGVDFWDVALNTFKKNHPSTEVKQGDIRELDEKFFEKYIGKTDVVIAGPPCQGFSMAGRRDVLDERNNLFKEVIRIVEIVKPKVVVIENVLGLLSMTIPSGENVKDVIVSELKELGYYVDVNVLTASEYGIPQNRKRVIFIASLVDNVKFPQPQYGNGKKPVITVGDALGNIPKDGSDYLEPKNEYQTLMAGRKAILNHEPIKHAPLIVKRMHSVPQGGNWQDIPIGLGQGGGKHSNNYRRLKMDEPSITIKHVSKSMIIHPIYDRTPTVREVARIQSFNDDFELTGTKYDQHQQLANAVPPILGKSIADAVLEMLRDYKCLK</sequence>
<dbReference type="PROSITE" id="PS00094">
    <property type="entry name" value="C5_MTASE_1"/>
    <property type="match status" value="1"/>
</dbReference>
<dbReference type="InterPro" id="IPR018117">
    <property type="entry name" value="C5_DNA_meth_AS"/>
</dbReference>
<protein>
    <recommendedName>
        <fullName evidence="7">Cytosine-specific methyltransferase</fullName>
        <ecNumber evidence="7">2.1.1.37</ecNumber>
    </recommendedName>
</protein>
<gene>
    <name evidence="8" type="ORF">EDC18_103209</name>
</gene>
<comment type="similarity">
    <text evidence="5 6">Belongs to the class I-like SAM-binding methyltransferase superfamily. C5-methyltransferase family.</text>
</comment>
<dbReference type="GO" id="GO:0032259">
    <property type="term" value="P:methylation"/>
    <property type="evidence" value="ECO:0007669"/>
    <property type="project" value="UniProtKB-KW"/>
</dbReference>
<dbReference type="EMBL" id="SMAL01000003">
    <property type="protein sequence ID" value="TCT15504.1"/>
    <property type="molecule type" value="Genomic_DNA"/>
</dbReference>
<dbReference type="Gene3D" id="3.40.50.150">
    <property type="entry name" value="Vaccinia Virus protein VP39"/>
    <property type="match status" value="1"/>
</dbReference>
<keyword evidence="9" id="KW-1185">Reference proteome</keyword>
<dbReference type="GO" id="GO:0003677">
    <property type="term" value="F:DNA binding"/>
    <property type="evidence" value="ECO:0007669"/>
    <property type="project" value="TreeGrafter"/>
</dbReference>
<dbReference type="AlphaFoldDB" id="A0A4R3MN94"/>
<dbReference type="GO" id="GO:0003886">
    <property type="term" value="F:DNA (cytosine-5-)-methyltransferase activity"/>
    <property type="evidence" value="ECO:0007669"/>
    <property type="project" value="UniProtKB-EC"/>
</dbReference>
<dbReference type="GO" id="GO:0044027">
    <property type="term" value="P:negative regulation of gene expression via chromosomal CpG island methylation"/>
    <property type="evidence" value="ECO:0007669"/>
    <property type="project" value="TreeGrafter"/>
</dbReference>
<name>A0A4R3MN94_9FIRM</name>
<organism evidence="8 9">
    <name type="scientific">Natranaerovirga pectinivora</name>
    <dbReference type="NCBI Taxonomy" id="682400"/>
    <lineage>
        <taxon>Bacteria</taxon>
        <taxon>Bacillati</taxon>
        <taxon>Bacillota</taxon>
        <taxon>Clostridia</taxon>
        <taxon>Lachnospirales</taxon>
        <taxon>Natranaerovirgaceae</taxon>
        <taxon>Natranaerovirga</taxon>
    </lineage>
</organism>
<dbReference type="EC" id="2.1.1.37" evidence="7"/>
<comment type="catalytic activity">
    <reaction evidence="7">
        <text>a 2'-deoxycytidine in DNA + S-adenosyl-L-methionine = a 5-methyl-2'-deoxycytidine in DNA + S-adenosyl-L-homocysteine + H(+)</text>
        <dbReference type="Rhea" id="RHEA:13681"/>
        <dbReference type="Rhea" id="RHEA-COMP:11369"/>
        <dbReference type="Rhea" id="RHEA-COMP:11370"/>
        <dbReference type="ChEBI" id="CHEBI:15378"/>
        <dbReference type="ChEBI" id="CHEBI:57856"/>
        <dbReference type="ChEBI" id="CHEBI:59789"/>
        <dbReference type="ChEBI" id="CHEBI:85452"/>
        <dbReference type="ChEBI" id="CHEBI:85454"/>
        <dbReference type="EC" id="2.1.1.37"/>
    </reaction>
</comment>
<keyword evidence="4" id="KW-0680">Restriction system</keyword>
<evidence type="ECO:0000313" key="8">
    <source>
        <dbReference type="EMBL" id="TCT15504.1"/>
    </source>
</evidence>
<evidence type="ECO:0000256" key="2">
    <source>
        <dbReference type="ARBA" id="ARBA00022679"/>
    </source>
</evidence>
<evidence type="ECO:0000256" key="6">
    <source>
        <dbReference type="RuleBase" id="RU000416"/>
    </source>
</evidence>
<dbReference type="Gene3D" id="3.90.120.10">
    <property type="entry name" value="DNA Methylase, subunit A, domain 2"/>
    <property type="match status" value="1"/>
</dbReference>
<dbReference type="InterPro" id="IPR029063">
    <property type="entry name" value="SAM-dependent_MTases_sf"/>
</dbReference>
<dbReference type="PROSITE" id="PS51679">
    <property type="entry name" value="SAM_MT_C5"/>
    <property type="match status" value="1"/>
</dbReference>
<dbReference type="OrthoDB" id="9813719at2"/>
<comment type="caution">
    <text evidence="8">The sequence shown here is derived from an EMBL/GenBank/DDBJ whole genome shotgun (WGS) entry which is preliminary data.</text>
</comment>
<keyword evidence="3 5" id="KW-0949">S-adenosyl-L-methionine</keyword>
<dbReference type="InterPro" id="IPR001525">
    <property type="entry name" value="C5_MeTfrase"/>
</dbReference>
<evidence type="ECO:0000256" key="5">
    <source>
        <dbReference type="PROSITE-ProRule" id="PRU01016"/>
    </source>
</evidence>
<accession>A0A4R3MN94</accession>
<evidence type="ECO:0000256" key="3">
    <source>
        <dbReference type="ARBA" id="ARBA00022691"/>
    </source>
</evidence>